<dbReference type="OrthoDB" id="2353304at2"/>
<protein>
    <submittedName>
        <fullName evidence="2">General stress protein</fullName>
    </submittedName>
</protein>
<organism evidence="2 3">
    <name type="scientific">Paenibacillus flagellatus</name>
    <dbReference type="NCBI Taxonomy" id="2211139"/>
    <lineage>
        <taxon>Bacteria</taxon>
        <taxon>Bacillati</taxon>
        <taxon>Bacillota</taxon>
        <taxon>Bacilli</taxon>
        <taxon>Bacillales</taxon>
        <taxon>Paenibacillaceae</taxon>
        <taxon>Paenibacillus</taxon>
    </lineage>
</organism>
<evidence type="ECO:0000313" key="2">
    <source>
        <dbReference type="EMBL" id="PYI50666.1"/>
    </source>
</evidence>
<dbReference type="RefSeq" id="WP_110843409.1">
    <property type="nucleotide sequence ID" value="NZ_QJVJ01000017.1"/>
</dbReference>
<sequence length="116" mass="13225">MNGKAFVRVVDSGSKAMEEIHQLHRQGYLPEDIYVLAHDRDRTEYLAGAADVNTISVEEEGLIRSVANWFRSRGDELRAKLEAMGLSRREAEEYEAELDRGKVLVMARSRTADRML</sequence>
<evidence type="ECO:0000313" key="3">
    <source>
        <dbReference type="Proteomes" id="UP000247476"/>
    </source>
</evidence>
<dbReference type="Proteomes" id="UP000247476">
    <property type="component" value="Unassembled WGS sequence"/>
</dbReference>
<name>A0A2V5KQ09_9BACL</name>
<dbReference type="EMBL" id="QJVJ01000017">
    <property type="protein sequence ID" value="PYI50666.1"/>
    <property type="molecule type" value="Genomic_DNA"/>
</dbReference>
<keyword evidence="3" id="KW-1185">Reference proteome</keyword>
<feature type="domain" description="General stress protein 17M-like" evidence="1">
    <location>
        <begin position="6"/>
        <end position="101"/>
    </location>
</feature>
<dbReference type="InterPro" id="IPR025889">
    <property type="entry name" value="GSP17M-like_dom"/>
</dbReference>
<comment type="caution">
    <text evidence="2">The sequence shown here is derived from an EMBL/GenBank/DDBJ whole genome shotgun (WGS) entry which is preliminary data.</text>
</comment>
<accession>A0A2V5KQ09</accession>
<evidence type="ECO:0000259" key="1">
    <source>
        <dbReference type="Pfam" id="PF11181"/>
    </source>
</evidence>
<gene>
    <name evidence="2" type="ORF">DLM86_28250</name>
</gene>
<reference evidence="2 3" key="1">
    <citation type="submission" date="2018-05" db="EMBL/GenBank/DDBJ databases">
        <title>Paenibacillus flagellatus sp. nov., isolated from selenium mineral soil.</title>
        <authorList>
            <person name="Dai X."/>
        </authorList>
    </citation>
    <scope>NUCLEOTIDE SEQUENCE [LARGE SCALE GENOMIC DNA]</scope>
    <source>
        <strain evidence="2 3">DXL2</strain>
    </source>
</reference>
<proteinExistence type="predicted"/>
<dbReference type="AlphaFoldDB" id="A0A2V5KQ09"/>
<dbReference type="Pfam" id="PF11181">
    <property type="entry name" value="YflT"/>
    <property type="match status" value="1"/>
</dbReference>